<dbReference type="InParanoid" id="A0A7J7DIU5"/>
<dbReference type="OrthoDB" id="29853at2759"/>
<dbReference type="GO" id="GO:0015031">
    <property type="term" value="P:protein transport"/>
    <property type="evidence" value="ECO:0007669"/>
    <property type="project" value="InterPro"/>
</dbReference>
<protein>
    <submittedName>
        <fullName evidence="3">Putative Regulator of Vps4 activity in the MVB pathway protein</fullName>
    </submittedName>
</protein>
<feature type="region of interest" description="Disordered" evidence="2">
    <location>
        <begin position="366"/>
        <end position="395"/>
    </location>
</feature>
<dbReference type="PANTHER" id="PTHR12161:SF44">
    <property type="entry name" value="REGULATOR OF VPS4 ACTIVITY IN THE MVB PATHWAY PROTEIN"/>
    <property type="match status" value="1"/>
</dbReference>
<proteinExistence type="inferred from homology"/>
<feature type="region of interest" description="Disordered" evidence="2">
    <location>
        <begin position="566"/>
        <end position="588"/>
    </location>
</feature>
<dbReference type="Pfam" id="PF03398">
    <property type="entry name" value="Ist1"/>
    <property type="match status" value="1"/>
</dbReference>
<organism evidence="3 4">
    <name type="scientific">Tripterygium wilfordii</name>
    <name type="common">Thunder God vine</name>
    <dbReference type="NCBI Taxonomy" id="458696"/>
    <lineage>
        <taxon>Eukaryota</taxon>
        <taxon>Viridiplantae</taxon>
        <taxon>Streptophyta</taxon>
        <taxon>Embryophyta</taxon>
        <taxon>Tracheophyta</taxon>
        <taxon>Spermatophyta</taxon>
        <taxon>Magnoliopsida</taxon>
        <taxon>eudicotyledons</taxon>
        <taxon>Gunneridae</taxon>
        <taxon>Pentapetalae</taxon>
        <taxon>rosids</taxon>
        <taxon>fabids</taxon>
        <taxon>Celastrales</taxon>
        <taxon>Celastraceae</taxon>
        <taxon>Tripterygium</taxon>
    </lineage>
</organism>
<dbReference type="Proteomes" id="UP000593562">
    <property type="component" value="Unassembled WGS sequence"/>
</dbReference>
<gene>
    <name evidence="3" type="ORF">HS088_TW06G00141</name>
</gene>
<dbReference type="EMBL" id="JAAARO010000006">
    <property type="protein sequence ID" value="KAF5745976.1"/>
    <property type="molecule type" value="Genomic_DNA"/>
</dbReference>
<reference evidence="3 4" key="1">
    <citation type="journal article" date="2020" name="Nat. Commun.">
        <title>Genome of Tripterygium wilfordii and identification of cytochrome P450 involved in triptolide biosynthesis.</title>
        <authorList>
            <person name="Tu L."/>
            <person name="Su P."/>
            <person name="Zhang Z."/>
            <person name="Gao L."/>
            <person name="Wang J."/>
            <person name="Hu T."/>
            <person name="Zhou J."/>
            <person name="Zhang Y."/>
            <person name="Zhao Y."/>
            <person name="Liu Y."/>
            <person name="Song Y."/>
            <person name="Tong Y."/>
            <person name="Lu Y."/>
            <person name="Yang J."/>
            <person name="Xu C."/>
            <person name="Jia M."/>
            <person name="Peters R.J."/>
            <person name="Huang L."/>
            <person name="Gao W."/>
        </authorList>
    </citation>
    <scope>NUCLEOTIDE SEQUENCE [LARGE SCALE GENOMIC DNA]</scope>
    <source>
        <strain evidence="4">cv. XIE 37</strain>
        <tissue evidence="3">Leaf</tissue>
    </source>
</reference>
<dbReference type="InterPro" id="IPR005061">
    <property type="entry name" value="Ist1"/>
</dbReference>
<dbReference type="PANTHER" id="PTHR12161">
    <property type="entry name" value="IST1 FAMILY MEMBER"/>
    <property type="match status" value="1"/>
</dbReference>
<evidence type="ECO:0000256" key="2">
    <source>
        <dbReference type="SAM" id="MobiDB-lite"/>
    </source>
</evidence>
<keyword evidence="4" id="KW-1185">Reference proteome</keyword>
<feature type="compositionally biased region" description="Polar residues" evidence="2">
    <location>
        <begin position="224"/>
        <end position="255"/>
    </location>
</feature>
<comment type="caution">
    <text evidence="3">The sequence shown here is derived from an EMBL/GenBank/DDBJ whole genome shotgun (WGS) entry which is preliminary data.</text>
</comment>
<evidence type="ECO:0000256" key="1">
    <source>
        <dbReference type="ARBA" id="ARBA00005536"/>
    </source>
</evidence>
<evidence type="ECO:0000313" key="4">
    <source>
        <dbReference type="Proteomes" id="UP000593562"/>
    </source>
</evidence>
<name>A0A7J7DIU5_TRIWF</name>
<sequence length="654" mass="75195">MFELLFGWRKASKCKKLIKRVQCRLKLLKIKRYSIVRQLRDDVGQLINGGYEDIAFNRAEQLLKDESTMQVYELLDHFCEFIKLQLPYIRKHKDIPNDINEAISSLIYASARRGDLPELPALRKLFEERYGQGFAKAAVDLCPGNLVSNEIKEKLSIESVPDDLKHRLLDEIARDYSMKPEILTLEYTSEWKQQVNGNGEQEILDKDVSVCYRKTESSQREINVDSSSVSQNLQNRSCQSSPNSDMISTSVSGSIVQQSSPDSVVSPVYANSKTVEFSSNGNLGTDTCRSTLQERKEEGKTAASSSESLPWLPDETIVYLDDIEEVQSAISKDGSCQDKRLFKFKQDVQPKNENLDQSYIEQHYESLNTSSSIGSSRRSRRESVKRPKRRSVSQENCSLKDIGYLVYYEKPCRSSPTDQHRPRYQGKLQKKSETNKLYHVRNEERKHCCVESCKYQHDLEISCCSHHELENCSLDNPRYLCPGDERNQRENIPWKSNRGITSTSVLEQECEFVSETEKKKTEWTALPQKPKRRSCEFVSSTYGIFTYADGQPKQCEKTKWEEEGFNSPGSQASCNRSCPKAASSSTDERRFPPYLRAATMPQERPKDGVVDNIIRSQSFPVQYPNHVHPKLPDYDDLADKFMALKNEHQKKKHH</sequence>
<feature type="compositionally biased region" description="Polar residues" evidence="2">
    <location>
        <begin position="567"/>
        <end position="576"/>
    </location>
</feature>
<accession>A0A7J7DIU5</accession>
<dbReference type="FunCoup" id="A0A7J7DIU5">
    <property type="interactions" value="3"/>
</dbReference>
<dbReference type="Gene3D" id="1.20.1260.60">
    <property type="entry name" value="Vacuolar protein sorting-associated protein Ist1"/>
    <property type="match status" value="1"/>
</dbReference>
<evidence type="ECO:0000313" key="3">
    <source>
        <dbReference type="EMBL" id="KAF5745976.1"/>
    </source>
</evidence>
<feature type="region of interest" description="Disordered" evidence="2">
    <location>
        <begin position="221"/>
        <end position="264"/>
    </location>
</feature>
<dbReference type="InterPro" id="IPR042277">
    <property type="entry name" value="IST1-like"/>
</dbReference>
<dbReference type="FunFam" id="1.20.1260.60:FF:000002">
    <property type="entry name" value="Vacuolar protein sorting-associated protein IST1"/>
    <property type="match status" value="1"/>
</dbReference>
<dbReference type="AlphaFoldDB" id="A0A7J7DIU5"/>
<comment type="similarity">
    <text evidence="1">Belongs to the IST1 family.</text>
</comment>